<keyword evidence="1" id="KW-0472">Membrane</keyword>
<keyword evidence="1" id="KW-0812">Transmembrane</keyword>
<proteinExistence type="predicted"/>
<sequence>VLTPAQSLQKLLNPLAERDLNNSIMKKNTRLFVGIAMAVAIGGTLVSANAAVDKNAIKDAFKNAPG</sequence>
<dbReference type="AlphaFoldDB" id="A0A382JJT2"/>
<reference evidence="2" key="1">
    <citation type="submission" date="2018-05" db="EMBL/GenBank/DDBJ databases">
        <authorList>
            <person name="Lanie J.A."/>
            <person name="Ng W.-L."/>
            <person name="Kazmierczak K.M."/>
            <person name="Andrzejewski T.M."/>
            <person name="Davidsen T.M."/>
            <person name="Wayne K.J."/>
            <person name="Tettelin H."/>
            <person name="Glass J.I."/>
            <person name="Rusch D."/>
            <person name="Podicherti R."/>
            <person name="Tsui H.-C.T."/>
            <person name="Winkler M.E."/>
        </authorList>
    </citation>
    <scope>NUCLEOTIDE SEQUENCE</scope>
</reference>
<feature type="non-terminal residue" evidence="2">
    <location>
        <position position="66"/>
    </location>
</feature>
<organism evidence="2">
    <name type="scientific">marine metagenome</name>
    <dbReference type="NCBI Taxonomy" id="408172"/>
    <lineage>
        <taxon>unclassified sequences</taxon>
        <taxon>metagenomes</taxon>
        <taxon>ecological metagenomes</taxon>
    </lineage>
</organism>
<gene>
    <name evidence="2" type="ORF">METZ01_LOCUS264211</name>
</gene>
<protein>
    <submittedName>
        <fullName evidence="2">Uncharacterized protein</fullName>
    </submittedName>
</protein>
<feature type="transmembrane region" description="Helical" evidence="1">
    <location>
        <begin position="31"/>
        <end position="52"/>
    </location>
</feature>
<keyword evidence="1" id="KW-1133">Transmembrane helix</keyword>
<evidence type="ECO:0000256" key="1">
    <source>
        <dbReference type="SAM" id="Phobius"/>
    </source>
</evidence>
<feature type="non-terminal residue" evidence="2">
    <location>
        <position position="1"/>
    </location>
</feature>
<name>A0A382JJT2_9ZZZZ</name>
<dbReference type="EMBL" id="UINC01074304">
    <property type="protein sequence ID" value="SVC11357.1"/>
    <property type="molecule type" value="Genomic_DNA"/>
</dbReference>
<evidence type="ECO:0000313" key="2">
    <source>
        <dbReference type="EMBL" id="SVC11357.1"/>
    </source>
</evidence>
<accession>A0A382JJT2</accession>